<dbReference type="PANTHER" id="PTHR43876:SF25">
    <property type="entry name" value="MONOOXYGENASE NMA2164"/>
    <property type="match status" value="1"/>
</dbReference>
<evidence type="ECO:0000313" key="9">
    <source>
        <dbReference type="EMBL" id="RDI28950.1"/>
    </source>
</evidence>
<protein>
    <submittedName>
        <fullName evidence="9">Ubiquinone biosynthesis UbiH/UbiF/VisC/COQ6 family hydroxylase</fullName>
    </submittedName>
</protein>
<evidence type="ECO:0000256" key="5">
    <source>
        <dbReference type="ARBA" id="ARBA00022827"/>
    </source>
</evidence>
<comment type="caution">
    <text evidence="9">The sequence shown here is derived from an EMBL/GenBank/DDBJ whole genome shotgun (WGS) entry which is preliminary data.</text>
</comment>
<dbReference type="GO" id="GO:0016705">
    <property type="term" value="F:oxidoreductase activity, acting on paired donors, with incorporation or reduction of molecular oxygen"/>
    <property type="evidence" value="ECO:0007669"/>
    <property type="project" value="InterPro"/>
</dbReference>
<comment type="similarity">
    <text evidence="3">Belongs to the UbiH/COQ6 family.</text>
</comment>
<evidence type="ECO:0000259" key="8">
    <source>
        <dbReference type="Pfam" id="PF01494"/>
    </source>
</evidence>
<dbReference type="EMBL" id="QQAV01000001">
    <property type="protein sequence ID" value="RDI28950.1"/>
    <property type="molecule type" value="Genomic_DNA"/>
</dbReference>
<keyword evidence="6" id="KW-0560">Oxidoreductase</keyword>
<comment type="pathway">
    <text evidence="2">Cofactor biosynthesis; ubiquinone biosynthesis.</text>
</comment>
<name>A0A370FN36_9BURK</name>
<evidence type="ECO:0000256" key="3">
    <source>
        <dbReference type="ARBA" id="ARBA00005349"/>
    </source>
</evidence>
<proteinExistence type="inferred from homology"/>
<dbReference type="InterPro" id="IPR002938">
    <property type="entry name" value="FAD-bd"/>
</dbReference>
<dbReference type="Pfam" id="PF01494">
    <property type="entry name" value="FAD_binding_3"/>
    <property type="match status" value="1"/>
</dbReference>
<dbReference type="OrthoDB" id="9769565at2"/>
<evidence type="ECO:0000256" key="4">
    <source>
        <dbReference type="ARBA" id="ARBA00022630"/>
    </source>
</evidence>
<dbReference type="PRINTS" id="PR00420">
    <property type="entry name" value="RNGMNOXGNASE"/>
</dbReference>
<keyword evidence="9" id="KW-0830">Ubiquinone</keyword>
<dbReference type="AlphaFoldDB" id="A0A370FN36"/>
<dbReference type="Gene3D" id="3.50.50.60">
    <property type="entry name" value="FAD/NAD(P)-binding domain"/>
    <property type="match status" value="2"/>
</dbReference>
<organism evidence="9 10">
    <name type="scientific">Pseudacidovorax intermedius</name>
    <dbReference type="NCBI Taxonomy" id="433924"/>
    <lineage>
        <taxon>Bacteria</taxon>
        <taxon>Pseudomonadati</taxon>
        <taxon>Pseudomonadota</taxon>
        <taxon>Betaproteobacteria</taxon>
        <taxon>Burkholderiales</taxon>
        <taxon>Comamonadaceae</taxon>
        <taxon>Pseudacidovorax</taxon>
    </lineage>
</organism>
<keyword evidence="5" id="KW-0274">FAD</keyword>
<dbReference type="InterPro" id="IPR036188">
    <property type="entry name" value="FAD/NAD-bd_sf"/>
</dbReference>
<keyword evidence="4" id="KW-0285">Flavoprotein</keyword>
<comment type="cofactor">
    <cofactor evidence="1">
        <name>FAD</name>
        <dbReference type="ChEBI" id="CHEBI:57692"/>
    </cofactor>
</comment>
<dbReference type="InterPro" id="IPR010971">
    <property type="entry name" value="UbiH/COQ6"/>
</dbReference>
<reference evidence="9 10" key="1">
    <citation type="submission" date="2018-07" db="EMBL/GenBank/DDBJ databases">
        <title>Genomic Encyclopedia of Type Strains, Phase IV (KMG-IV): sequencing the most valuable type-strain genomes for metagenomic binning, comparative biology and taxonomic classification.</title>
        <authorList>
            <person name="Goeker M."/>
        </authorList>
    </citation>
    <scope>NUCLEOTIDE SEQUENCE [LARGE SCALE GENOMIC DNA]</scope>
    <source>
        <strain evidence="9 10">DSM 21352</strain>
    </source>
</reference>
<dbReference type="GO" id="GO:0071949">
    <property type="term" value="F:FAD binding"/>
    <property type="evidence" value="ECO:0007669"/>
    <property type="project" value="InterPro"/>
</dbReference>
<dbReference type="UniPathway" id="UPA00232"/>
<dbReference type="NCBIfam" id="NF006593">
    <property type="entry name" value="PRK09126.1"/>
    <property type="match status" value="1"/>
</dbReference>
<dbReference type="RefSeq" id="WP_114801698.1">
    <property type="nucleotide sequence ID" value="NZ_QQAV01000001.1"/>
</dbReference>
<dbReference type="PANTHER" id="PTHR43876">
    <property type="entry name" value="UBIQUINONE BIOSYNTHESIS MONOOXYGENASE COQ6, MITOCHONDRIAL"/>
    <property type="match status" value="1"/>
</dbReference>
<evidence type="ECO:0000256" key="1">
    <source>
        <dbReference type="ARBA" id="ARBA00001974"/>
    </source>
</evidence>
<sequence length="399" mass="42331">MRPTDPLDIAIVGAGPTGLALGIALARQGYGVDVLDHQDADALAAPADDGREIALTHASVGLLRELGIWRHLPAAAIGRIREARVTDGGPASPALRFHTAGTGCEVLGAIVANHAIRRACFAAAASQERLRLHPGRRVQQVHIDADHAHIASEGGAPLRARLLVAADSRFSGLRRQLGVGAALQDFGRTMVVCRVAHEAADHGEVAHECFGPERTLAMLPLPGRFSSAVLTVPGAQASRLCSLPADAFAQEIQRQFGDGLGPLRLAGERHAYPLVATYADRFAGHRFALAGDAAVGMHPVTAHGFNLGLQGVRSLCAALSHRPLSDDPGRADRLQQYERVHRRETAPIYHGTNAVARLYAGQRGAHRLLRSVVLEAARRLPPVRAAITRQLIGAGPARF</sequence>
<accession>A0A370FN36</accession>
<evidence type="ECO:0000313" key="10">
    <source>
        <dbReference type="Proteomes" id="UP000255265"/>
    </source>
</evidence>
<dbReference type="GO" id="GO:0004497">
    <property type="term" value="F:monooxygenase activity"/>
    <property type="evidence" value="ECO:0007669"/>
    <property type="project" value="UniProtKB-KW"/>
</dbReference>
<evidence type="ECO:0000256" key="2">
    <source>
        <dbReference type="ARBA" id="ARBA00004749"/>
    </source>
</evidence>
<dbReference type="InterPro" id="IPR051205">
    <property type="entry name" value="UbiH/COQ6_monooxygenase"/>
</dbReference>
<dbReference type="Proteomes" id="UP000255265">
    <property type="component" value="Unassembled WGS sequence"/>
</dbReference>
<keyword evidence="10" id="KW-1185">Reference proteome</keyword>
<evidence type="ECO:0000256" key="7">
    <source>
        <dbReference type="ARBA" id="ARBA00023033"/>
    </source>
</evidence>
<dbReference type="NCBIfam" id="TIGR01988">
    <property type="entry name" value="Ubi-OHases"/>
    <property type="match status" value="1"/>
</dbReference>
<dbReference type="SUPFAM" id="SSF51905">
    <property type="entry name" value="FAD/NAD(P)-binding domain"/>
    <property type="match status" value="1"/>
</dbReference>
<evidence type="ECO:0000256" key="6">
    <source>
        <dbReference type="ARBA" id="ARBA00023002"/>
    </source>
</evidence>
<keyword evidence="7" id="KW-0503">Monooxygenase</keyword>
<dbReference type="GO" id="GO:0006744">
    <property type="term" value="P:ubiquinone biosynthetic process"/>
    <property type="evidence" value="ECO:0007669"/>
    <property type="project" value="UniProtKB-UniPathway"/>
</dbReference>
<gene>
    <name evidence="9" type="ORF">DFR41_101706</name>
</gene>
<feature type="domain" description="FAD-binding" evidence="8">
    <location>
        <begin position="8"/>
        <end position="339"/>
    </location>
</feature>